<protein>
    <recommendedName>
        <fullName evidence="3">cysteine desulfurase</fullName>
        <ecNumber evidence="3">2.8.1.7</ecNumber>
    </recommendedName>
</protein>
<evidence type="ECO:0000259" key="11">
    <source>
        <dbReference type="Pfam" id="PF00266"/>
    </source>
</evidence>
<dbReference type="InterPro" id="IPR000192">
    <property type="entry name" value="Aminotrans_V_dom"/>
</dbReference>
<dbReference type="AlphaFoldDB" id="A0A0C9NXW1"/>
<evidence type="ECO:0000256" key="5">
    <source>
        <dbReference type="ARBA" id="ARBA00022723"/>
    </source>
</evidence>
<dbReference type="PANTHER" id="PTHR11601:SF34">
    <property type="entry name" value="CYSTEINE DESULFURASE"/>
    <property type="match status" value="1"/>
</dbReference>
<dbReference type="SUPFAM" id="SSF53383">
    <property type="entry name" value="PLP-dependent transferases"/>
    <property type="match status" value="1"/>
</dbReference>
<organism evidence="12 13">
    <name type="scientific">Lacticaseibacillus paracasei NRIC 0644</name>
    <dbReference type="NCBI Taxonomy" id="1435038"/>
    <lineage>
        <taxon>Bacteria</taxon>
        <taxon>Bacillati</taxon>
        <taxon>Bacillota</taxon>
        <taxon>Bacilli</taxon>
        <taxon>Lactobacillales</taxon>
        <taxon>Lactobacillaceae</taxon>
        <taxon>Lacticaseibacillus</taxon>
    </lineage>
</organism>
<evidence type="ECO:0000256" key="4">
    <source>
        <dbReference type="ARBA" id="ARBA00022679"/>
    </source>
</evidence>
<dbReference type="EMBL" id="BAYM01000088">
    <property type="protein sequence ID" value="GAN36780.1"/>
    <property type="molecule type" value="Genomic_DNA"/>
</dbReference>
<dbReference type="Gene3D" id="3.90.1150.10">
    <property type="entry name" value="Aspartate Aminotransferase, domain 1"/>
    <property type="match status" value="1"/>
</dbReference>
<dbReference type="InterPro" id="IPR015422">
    <property type="entry name" value="PyrdxlP-dep_Trfase_small"/>
</dbReference>
<evidence type="ECO:0000313" key="12">
    <source>
        <dbReference type="EMBL" id="GAN36780.1"/>
    </source>
</evidence>
<proteinExistence type="inferred from homology"/>
<dbReference type="Proteomes" id="UP000032552">
    <property type="component" value="Unassembled WGS sequence"/>
</dbReference>
<keyword evidence="4" id="KW-0808">Transferase</keyword>
<dbReference type="Gene3D" id="1.10.260.50">
    <property type="match status" value="1"/>
</dbReference>
<dbReference type="PIRSF" id="PIRSF005572">
    <property type="entry name" value="NifS"/>
    <property type="match status" value="1"/>
</dbReference>
<evidence type="ECO:0000256" key="1">
    <source>
        <dbReference type="ARBA" id="ARBA00001933"/>
    </source>
</evidence>
<evidence type="ECO:0000256" key="8">
    <source>
        <dbReference type="ARBA" id="ARBA00023014"/>
    </source>
</evidence>
<dbReference type="InterPro" id="IPR015424">
    <property type="entry name" value="PyrdxlP-dep_Trfase"/>
</dbReference>
<comment type="caution">
    <text evidence="12">The sequence shown here is derived from an EMBL/GenBank/DDBJ whole genome shotgun (WGS) entry which is preliminary data.</text>
</comment>
<dbReference type="InterPro" id="IPR020578">
    <property type="entry name" value="Aminotrans_V_PyrdxlP_BS"/>
</dbReference>
<comment type="similarity">
    <text evidence="2">Belongs to the class-V pyridoxal-phosphate-dependent aminotransferase family. NifS/IscS subfamily.</text>
</comment>
<evidence type="ECO:0000256" key="6">
    <source>
        <dbReference type="ARBA" id="ARBA00022898"/>
    </source>
</evidence>
<sequence length="391" mass="42245">MIVNMQHVYLDNAATTPMAPEVIQTMMDQMEHDFGNASSTHWFGRTAHTVMDKSRKILADAIHAQPGNMVITSGATESNNTAITQTAHTSASLGKHIITTAIEHPSVLQPLKALEKEGFRVTYLPVDENGRISLADFDAALDDDTILVTIMMGNNEVGSRMPISEIGARLVDHQAWFHTDATQAFGLLDIDVQAQHIDMLSVSAHKINGPKGIGFLYRDPKVQFPSLLKGGEQELKRRAGTENIAGIAGFATAVSLITSDEKAKRQSKYLGFKQQIMGALDDAEIPYAVNGDIRPDNVNHVFNIWLKGISTYALQTNLDLAGIAVSGGSACTAGSLEPSHVLTAMFGADSPRLGESIRLSFGAQTTKADIQAFIDALLPIVQRLQAKQSAR</sequence>
<evidence type="ECO:0000256" key="7">
    <source>
        <dbReference type="ARBA" id="ARBA00023004"/>
    </source>
</evidence>
<reference evidence="13" key="1">
    <citation type="submission" date="2014-05" db="EMBL/GenBank/DDBJ databases">
        <title>Whole genome sequencing of Lactobacillus casei NRIC0644.</title>
        <authorList>
            <person name="Atarashi H."/>
            <person name="Yoshida Y."/>
            <person name="Fujimura S."/>
            <person name="Tanaka N."/>
            <person name="Shiwa Y."/>
            <person name="Yoshikawa H."/>
            <person name="Okada S."/>
            <person name="Nakagawa J."/>
        </authorList>
    </citation>
    <scope>NUCLEOTIDE SEQUENCE [LARGE SCALE GENOMIC DNA]</scope>
    <source>
        <strain evidence="13">NRIC0644</strain>
    </source>
</reference>
<comment type="cofactor">
    <cofactor evidence="1 10">
        <name>pyridoxal 5'-phosphate</name>
        <dbReference type="ChEBI" id="CHEBI:597326"/>
    </cofactor>
</comment>
<name>A0A0C9NXW1_LACPA</name>
<comment type="catalytic activity">
    <reaction evidence="9">
        <text>(sulfur carrier)-H + L-cysteine = (sulfur carrier)-SH + L-alanine</text>
        <dbReference type="Rhea" id="RHEA:43892"/>
        <dbReference type="Rhea" id="RHEA-COMP:14737"/>
        <dbReference type="Rhea" id="RHEA-COMP:14739"/>
        <dbReference type="ChEBI" id="CHEBI:29917"/>
        <dbReference type="ChEBI" id="CHEBI:35235"/>
        <dbReference type="ChEBI" id="CHEBI:57972"/>
        <dbReference type="ChEBI" id="CHEBI:64428"/>
        <dbReference type="EC" id="2.8.1.7"/>
    </reaction>
</comment>
<accession>A0A0C9NXW1</accession>
<evidence type="ECO:0000256" key="3">
    <source>
        <dbReference type="ARBA" id="ARBA00012239"/>
    </source>
</evidence>
<dbReference type="EC" id="2.8.1.7" evidence="3"/>
<gene>
    <name evidence="12" type="ORF">LC0644_1369</name>
</gene>
<keyword evidence="8" id="KW-0411">Iron-sulfur</keyword>
<evidence type="ECO:0000256" key="9">
    <source>
        <dbReference type="ARBA" id="ARBA00050776"/>
    </source>
</evidence>
<dbReference type="Pfam" id="PF00266">
    <property type="entry name" value="Aminotran_5"/>
    <property type="match status" value="1"/>
</dbReference>
<dbReference type="InterPro" id="IPR016454">
    <property type="entry name" value="Cysteine_dSase"/>
</dbReference>
<evidence type="ECO:0000256" key="10">
    <source>
        <dbReference type="RuleBase" id="RU004504"/>
    </source>
</evidence>
<keyword evidence="5" id="KW-0479">Metal-binding</keyword>
<keyword evidence="6" id="KW-0663">Pyridoxal phosphate</keyword>
<dbReference type="GO" id="GO:0051536">
    <property type="term" value="F:iron-sulfur cluster binding"/>
    <property type="evidence" value="ECO:0007669"/>
    <property type="project" value="UniProtKB-KW"/>
</dbReference>
<evidence type="ECO:0000256" key="2">
    <source>
        <dbReference type="ARBA" id="ARBA00006490"/>
    </source>
</evidence>
<dbReference type="GO" id="GO:0046872">
    <property type="term" value="F:metal ion binding"/>
    <property type="evidence" value="ECO:0007669"/>
    <property type="project" value="UniProtKB-KW"/>
</dbReference>
<keyword evidence="7" id="KW-0408">Iron</keyword>
<dbReference type="GO" id="GO:0031071">
    <property type="term" value="F:cysteine desulfurase activity"/>
    <property type="evidence" value="ECO:0007669"/>
    <property type="project" value="UniProtKB-EC"/>
</dbReference>
<dbReference type="InterPro" id="IPR015421">
    <property type="entry name" value="PyrdxlP-dep_Trfase_major"/>
</dbReference>
<dbReference type="PANTHER" id="PTHR11601">
    <property type="entry name" value="CYSTEINE DESULFURYLASE FAMILY MEMBER"/>
    <property type="match status" value="1"/>
</dbReference>
<dbReference type="PROSITE" id="PS00595">
    <property type="entry name" value="AA_TRANSFER_CLASS_5"/>
    <property type="match status" value="1"/>
</dbReference>
<evidence type="ECO:0000313" key="13">
    <source>
        <dbReference type="Proteomes" id="UP000032552"/>
    </source>
</evidence>
<feature type="domain" description="Aminotransferase class V" evidence="11">
    <location>
        <begin position="8"/>
        <end position="373"/>
    </location>
</feature>
<dbReference type="Gene3D" id="3.40.640.10">
    <property type="entry name" value="Type I PLP-dependent aspartate aminotransferase-like (Major domain)"/>
    <property type="match status" value="1"/>
</dbReference>